<keyword evidence="2" id="KW-0406">Ion transport</keyword>
<evidence type="ECO:0000256" key="3">
    <source>
        <dbReference type="SAM" id="Phobius"/>
    </source>
</evidence>
<accession>A0ABS4IKN5</accession>
<keyword evidence="3" id="KW-0472">Membrane</keyword>
<keyword evidence="5" id="KW-1185">Reference proteome</keyword>
<dbReference type="Proteomes" id="UP001519345">
    <property type="component" value="Unassembled WGS sequence"/>
</dbReference>
<feature type="transmembrane region" description="Helical" evidence="3">
    <location>
        <begin position="6"/>
        <end position="21"/>
    </location>
</feature>
<feature type="transmembrane region" description="Helical" evidence="3">
    <location>
        <begin position="74"/>
        <end position="92"/>
    </location>
</feature>
<gene>
    <name evidence="4" type="ORF">J2Z83_003666</name>
</gene>
<dbReference type="EMBL" id="JAGGKX010000027">
    <property type="protein sequence ID" value="MBP1971515.1"/>
    <property type="molecule type" value="Genomic_DNA"/>
</dbReference>
<dbReference type="InterPro" id="IPR038662">
    <property type="entry name" value="ATP_synth_F0_csu_sf"/>
</dbReference>
<evidence type="ECO:0000313" key="5">
    <source>
        <dbReference type="Proteomes" id="UP001519345"/>
    </source>
</evidence>
<keyword evidence="3" id="KW-1133">Transmembrane helix</keyword>
<dbReference type="RefSeq" id="WP_209464547.1">
    <property type="nucleotide sequence ID" value="NZ_CP110224.1"/>
</dbReference>
<evidence type="ECO:0000313" key="4">
    <source>
        <dbReference type="EMBL" id="MBP1971515.1"/>
    </source>
</evidence>
<proteinExistence type="predicted"/>
<name>A0ABS4IKN5_9BACI</name>
<feature type="transmembrane region" description="Helical" evidence="3">
    <location>
        <begin position="42"/>
        <end position="62"/>
    </location>
</feature>
<feature type="transmembrane region" description="Helical" evidence="3">
    <location>
        <begin position="113"/>
        <end position="133"/>
    </location>
</feature>
<dbReference type="Gene3D" id="1.20.20.10">
    <property type="entry name" value="F1F0 ATP synthase subunit C"/>
    <property type="match status" value="1"/>
</dbReference>
<dbReference type="InterPro" id="IPR035921">
    <property type="entry name" value="F/V-ATP_Csub_sf"/>
</dbReference>
<protein>
    <submittedName>
        <fullName evidence="4">F0F1-type ATP synthase membrane subunit c/vacuolar-type H+-ATPase subunit K</fullName>
    </submittedName>
</protein>
<organism evidence="4 5">
    <name type="scientific">Virgibacillus natechei</name>
    <dbReference type="NCBI Taxonomy" id="1216297"/>
    <lineage>
        <taxon>Bacteria</taxon>
        <taxon>Bacillati</taxon>
        <taxon>Bacillota</taxon>
        <taxon>Bacilli</taxon>
        <taxon>Bacillales</taxon>
        <taxon>Bacillaceae</taxon>
        <taxon>Virgibacillus</taxon>
    </lineage>
</organism>
<comment type="caution">
    <text evidence="4">The sequence shown here is derived from an EMBL/GenBank/DDBJ whole genome shotgun (WGS) entry which is preliminary data.</text>
</comment>
<evidence type="ECO:0000256" key="2">
    <source>
        <dbReference type="ARBA" id="ARBA00023065"/>
    </source>
</evidence>
<evidence type="ECO:0000256" key="1">
    <source>
        <dbReference type="ARBA" id="ARBA00022781"/>
    </source>
</evidence>
<dbReference type="SUPFAM" id="SSF81333">
    <property type="entry name" value="F1F0 ATP synthase subunit C"/>
    <property type="match status" value="1"/>
</dbReference>
<keyword evidence="2" id="KW-0813">Transport</keyword>
<reference evidence="4 5" key="1">
    <citation type="submission" date="2021-03" db="EMBL/GenBank/DDBJ databases">
        <title>Genomic Encyclopedia of Type Strains, Phase IV (KMG-IV): sequencing the most valuable type-strain genomes for metagenomic binning, comparative biology and taxonomic classification.</title>
        <authorList>
            <person name="Goeker M."/>
        </authorList>
    </citation>
    <scope>NUCLEOTIDE SEQUENCE [LARGE SCALE GENOMIC DNA]</scope>
    <source>
        <strain evidence="4 5">DSM 25609</strain>
    </source>
</reference>
<sequence>MMAYIFVVAAVLAVIPILFLFKKNLEKLKEDPTQVNKVQINFMIGVAVSEIIPILLMVYGFIELSPVEEVSELYIPGFIILLFMGMAVFFINSQRRVDVEDHARNTVNSFATISIALVNAIPIMALVGIFMMAP</sequence>
<keyword evidence="1" id="KW-0375">Hydrogen ion transport</keyword>
<keyword evidence="3" id="KW-0812">Transmembrane</keyword>